<dbReference type="GO" id="GO:0003841">
    <property type="term" value="F:1-acylglycerol-3-phosphate O-acyltransferase activity"/>
    <property type="evidence" value="ECO:0007669"/>
    <property type="project" value="UniProtKB-EC"/>
</dbReference>
<gene>
    <name evidence="6" type="ORF">EPIR_1534</name>
</gene>
<evidence type="ECO:0000256" key="3">
    <source>
        <dbReference type="ARBA" id="ARBA00023315"/>
    </source>
</evidence>
<evidence type="ECO:0000313" key="7">
    <source>
        <dbReference type="Proteomes" id="UP000018217"/>
    </source>
</evidence>
<feature type="transmembrane region" description="Helical" evidence="4">
    <location>
        <begin position="31"/>
        <end position="60"/>
    </location>
</feature>
<accession>V5Z7G0</accession>
<dbReference type="EMBL" id="CAHS01000014">
    <property type="protein sequence ID" value="CCG86899.1"/>
    <property type="molecule type" value="Genomic_DNA"/>
</dbReference>
<dbReference type="SMART" id="SM00563">
    <property type="entry name" value="PlsC"/>
    <property type="match status" value="1"/>
</dbReference>
<keyword evidence="4" id="KW-1133">Transmembrane helix</keyword>
<evidence type="ECO:0000259" key="5">
    <source>
        <dbReference type="SMART" id="SM00563"/>
    </source>
</evidence>
<keyword evidence="7" id="KW-1185">Reference proteome</keyword>
<name>V5Z7G0_9GAMM</name>
<sequence>MTAVSGNGNVVMTESGRIHRCYGAVNRGWRIMMTGVCFALFGLGGLLLSLVWFNLLLLVVRDAERRRRMARRSISCSFRLFLYCCRRSGVFDYRIEGAELLARDRCCLVVANHPSLLDYVLLASVMPEADCLVKAGLLKNPFVCGAIRAADYLVNSQGETLLAESQQRLDQGDAIILFPEGTRTRYGEALKLQRGAANLAVRCGCDLRLVHIICTQRMLDKQSRWYQVPLAKPLFTVRVQQRIASQPFIAGEGDMQPRAVRHLTQYLQHALTPEHQ</sequence>
<keyword evidence="3 6" id="KW-0012">Acyltransferase</keyword>
<keyword evidence="2 6" id="KW-0808">Transferase</keyword>
<evidence type="ECO:0000256" key="2">
    <source>
        <dbReference type="ARBA" id="ARBA00022679"/>
    </source>
</evidence>
<dbReference type="GO" id="GO:0006654">
    <property type="term" value="P:phosphatidic acid biosynthetic process"/>
    <property type="evidence" value="ECO:0007669"/>
    <property type="project" value="TreeGrafter"/>
</dbReference>
<comment type="caution">
    <text evidence="6">The sequence shown here is derived from an EMBL/GenBank/DDBJ whole genome shotgun (WGS) entry which is preliminary data.</text>
</comment>
<dbReference type="CDD" id="cd07989">
    <property type="entry name" value="LPLAT_AGPAT-like"/>
    <property type="match status" value="1"/>
</dbReference>
<proteinExistence type="predicted"/>
<protein>
    <submittedName>
        <fullName evidence="6">Phospholipid/glycerol acyltransferase</fullName>
        <ecNumber evidence="6">2.3.1.51</ecNumber>
    </submittedName>
</protein>
<organism evidence="6 7">
    <name type="scientific">Erwinia piriflorinigrans CFBP 5888</name>
    <dbReference type="NCBI Taxonomy" id="1161919"/>
    <lineage>
        <taxon>Bacteria</taxon>
        <taxon>Pseudomonadati</taxon>
        <taxon>Pseudomonadota</taxon>
        <taxon>Gammaproteobacteria</taxon>
        <taxon>Enterobacterales</taxon>
        <taxon>Erwiniaceae</taxon>
        <taxon>Erwinia</taxon>
    </lineage>
</organism>
<comment type="pathway">
    <text evidence="1">Lipid metabolism.</text>
</comment>
<keyword evidence="4" id="KW-0472">Membrane</keyword>
<dbReference type="Pfam" id="PF01553">
    <property type="entry name" value="Acyltransferase"/>
    <property type="match status" value="1"/>
</dbReference>
<evidence type="ECO:0000256" key="1">
    <source>
        <dbReference type="ARBA" id="ARBA00005189"/>
    </source>
</evidence>
<dbReference type="PANTHER" id="PTHR10434">
    <property type="entry name" value="1-ACYL-SN-GLYCEROL-3-PHOSPHATE ACYLTRANSFERASE"/>
    <property type="match status" value="1"/>
</dbReference>
<dbReference type="InterPro" id="IPR002123">
    <property type="entry name" value="Plipid/glycerol_acylTrfase"/>
</dbReference>
<dbReference type="SUPFAM" id="SSF69593">
    <property type="entry name" value="Glycerol-3-phosphate (1)-acyltransferase"/>
    <property type="match status" value="1"/>
</dbReference>
<reference evidence="6 7" key="1">
    <citation type="journal article" date="2013" name="Syst. Appl. Microbiol.">
        <title>Phylogenetic position and virulence apparatus of the pear flower necrosis pathogen Erwinia piriflorinigrans CFBP 5888T as assessed by comparative genomics.</title>
        <authorList>
            <person name="Smits T.H."/>
            <person name="Rezzonico F."/>
            <person name="Lopez M.M."/>
            <person name="Blom J."/>
            <person name="Goesmann A."/>
            <person name="Frey J.E."/>
            <person name="Duffy B."/>
        </authorList>
    </citation>
    <scope>NUCLEOTIDE SEQUENCE [LARGE SCALE GENOMIC DNA]</scope>
    <source>
        <strain evidence="7">CFBP5888</strain>
    </source>
</reference>
<dbReference type="AlphaFoldDB" id="V5Z7G0"/>
<feature type="domain" description="Phospholipid/glycerol acyltransferase" evidence="5">
    <location>
        <begin position="107"/>
        <end position="215"/>
    </location>
</feature>
<dbReference type="EC" id="2.3.1.51" evidence="6"/>
<evidence type="ECO:0000313" key="6">
    <source>
        <dbReference type="EMBL" id="CCG86899.1"/>
    </source>
</evidence>
<keyword evidence="4" id="KW-0812">Transmembrane</keyword>
<dbReference type="Proteomes" id="UP000018217">
    <property type="component" value="Unassembled WGS sequence"/>
</dbReference>
<dbReference type="PANTHER" id="PTHR10434:SF66">
    <property type="entry name" value="PHOSPHOLIPID_GLYCEROL ACYLTRANSFERASE DOMAIN-CONTAINING PROTEIN"/>
    <property type="match status" value="1"/>
</dbReference>
<evidence type="ECO:0000256" key="4">
    <source>
        <dbReference type="SAM" id="Phobius"/>
    </source>
</evidence>
<dbReference type="STRING" id="1161919.EPIR_1534"/>